<dbReference type="EMBL" id="JABFAJ010000001">
    <property type="protein sequence ID" value="NNU25999.1"/>
    <property type="molecule type" value="Genomic_DNA"/>
</dbReference>
<feature type="transmembrane region" description="Helical" evidence="2">
    <location>
        <begin position="210"/>
        <end position="231"/>
    </location>
</feature>
<protein>
    <submittedName>
        <fullName evidence="3">Uncharacterized protein</fullName>
    </submittedName>
</protein>
<gene>
    <name evidence="3" type="ORF">HLI28_00355</name>
</gene>
<organism evidence="3 4">
    <name type="scientific">Isoptericola sediminis</name>
    <dbReference type="NCBI Taxonomy" id="2733572"/>
    <lineage>
        <taxon>Bacteria</taxon>
        <taxon>Bacillati</taxon>
        <taxon>Actinomycetota</taxon>
        <taxon>Actinomycetes</taxon>
        <taxon>Micrococcales</taxon>
        <taxon>Promicromonosporaceae</taxon>
        <taxon>Isoptericola</taxon>
    </lineage>
</organism>
<feature type="compositionally biased region" description="Acidic residues" evidence="1">
    <location>
        <begin position="113"/>
        <end position="127"/>
    </location>
</feature>
<comment type="caution">
    <text evidence="3">The sequence shown here is derived from an EMBL/GenBank/DDBJ whole genome shotgun (WGS) entry which is preliminary data.</text>
</comment>
<evidence type="ECO:0000313" key="4">
    <source>
        <dbReference type="Proteomes" id="UP000557204"/>
    </source>
</evidence>
<evidence type="ECO:0000256" key="1">
    <source>
        <dbReference type="SAM" id="MobiDB-lite"/>
    </source>
</evidence>
<dbReference type="AlphaFoldDB" id="A0A849K1Q5"/>
<reference evidence="3 4" key="1">
    <citation type="submission" date="2020-05" db="EMBL/GenBank/DDBJ databases">
        <title>Genome sequence of Isoptericola sp. JC619 isolated from Chilika lagoon, India.</title>
        <authorList>
            <person name="Kumar D."/>
            <person name="Appam K."/>
            <person name="Gandham S."/>
            <person name="Uppada J."/>
            <person name="Sasikala C."/>
            <person name="Venkata Ramana C."/>
        </authorList>
    </citation>
    <scope>NUCLEOTIDE SEQUENCE [LARGE SCALE GENOMIC DNA]</scope>
    <source>
        <strain evidence="3 4">JC619</strain>
    </source>
</reference>
<feature type="region of interest" description="Disordered" evidence="1">
    <location>
        <begin position="107"/>
        <end position="140"/>
    </location>
</feature>
<dbReference type="RefSeq" id="WP_171245514.1">
    <property type="nucleotide sequence ID" value="NZ_JABFAJ010000001.1"/>
</dbReference>
<feature type="compositionally biased region" description="Basic and acidic residues" evidence="1">
    <location>
        <begin position="400"/>
        <end position="414"/>
    </location>
</feature>
<feature type="region of interest" description="Disordered" evidence="1">
    <location>
        <begin position="235"/>
        <end position="491"/>
    </location>
</feature>
<accession>A0A849K1Q5</accession>
<feature type="compositionally biased region" description="Low complexity" evidence="1">
    <location>
        <begin position="352"/>
        <end position="370"/>
    </location>
</feature>
<feature type="compositionally biased region" description="Acidic residues" evidence="1">
    <location>
        <begin position="175"/>
        <end position="191"/>
    </location>
</feature>
<evidence type="ECO:0000313" key="3">
    <source>
        <dbReference type="EMBL" id="NNU25999.1"/>
    </source>
</evidence>
<feature type="compositionally biased region" description="Low complexity" evidence="1">
    <location>
        <begin position="439"/>
        <end position="456"/>
    </location>
</feature>
<evidence type="ECO:0000256" key="2">
    <source>
        <dbReference type="SAM" id="Phobius"/>
    </source>
</evidence>
<feature type="compositionally biased region" description="Low complexity" evidence="1">
    <location>
        <begin position="380"/>
        <end position="398"/>
    </location>
</feature>
<feature type="compositionally biased region" description="Low complexity" evidence="1">
    <location>
        <begin position="244"/>
        <end position="291"/>
    </location>
</feature>
<keyword evidence="4" id="KW-1185">Reference proteome</keyword>
<feature type="compositionally biased region" description="Acidic residues" evidence="1">
    <location>
        <begin position="481"/>
        <end position="491"/>
    </location>
</feature>
<keyword evidence="2" id="KW-0472">Membrane</keyword>
<name>A0A849K1Q5_9MICO</name>
<sequence>MLQRILGVVLVLAGLGAIAFGVATATVLRESDSVVATARPAGDGTLVVTDPGVLGLVDSEVTVTASVPEGQEVAVVVGREVDVAGWLGEDPYTRVTGLSDWETLSTEQVAGAADEEAESSEDGEGGAEAEPPPNPAGSDMWDTELVDAEQVSLRWTDRPGRWVLLAAATGAAPAEESEGEDAEAAEADEAAPAEAPTLELTWDRDVSTPLLWPAVGVGGVLLIIGLVLLAMSRRTTRSRKRRTAGATAGAASPTISSSGTTSPGTGTPSGTSPFGPAVGAGAGAAAARSGGTWPGAVAASPNAPHDDGTAPAAEDAPTQGTDPQDAAGGTDQVPVAGRFRRRTRLRRDADPADAQDAPVPAPEPSAGGAPVPAPAPALPTAPASSADTAGSDDTAARPLTRRELRRREEERKAAEQSGMGGMGRALRALTGQTPVVPRPGGTSSPSAADPGAAQSAADRRASAWRETWGFGGTTAAGTPTSDDDTSDEDKR</sequence>
<keyword evidence="2" id="KW-1133">Transmembrane helix</keyword>
<proteinExistence type="predicted"/>
<keyword evidence="2" id="KW-0812">Transmembrane</keyword>
<feature type="region of interest" description="Disordered" evidence="1">
    <location>
        <begin position="169"/>
        <end position="200"/>
    </location>
</feature>
<dbReference type="Proteomes" id="UP000557204">
    <property type="component" value="Unassembled WGS sequence"/>
</dbReference>